<dbReference type="EMBL" id="UZAN01060728">
    <property type="protein sequence ID" value="VDP92752.1"/>
    <property type="molecule type" value="Genomic_DNA"/>
</dbReference>
<organism evidence="5">
    <name type="scientific">Echinostoma caproni</name>
    <dbReference type="NCBI Taxonomy" id="27848"/>
    <lineage>
        <taxon>Eukaryota</taxon>
        <taxon>Metazoa</taxon>
        <taxon>Spiralia</taxon>
        <taxon>Lophotrochozoa</taxon>
        <taxon>Platyhelminthes</taxon>
        <taxon>Trematoda</taxon>
        <taxon>Digenea</taxon>
        <taxon>Plagiorchiida</taxon>
        <taxon>Echinostomata</taxon>
        <taxon>Echinostomatoidea</taxon>
        <taxon>Echinostomatidae</taxon>
        <taxon>Echinostoma</taxon>
    </lineage>
</organism>
<sequence length="242" mass="27346">MDSLTDPKVHSDEPEALDDARTNPKHSYLLLTRDDSTMILEVSHEIVELEVSGFNTTEMTVAAINLGGEYIKQLSRSAEKQSVEVGGDSAAETRSDRHKPTTNPNETRVKRLRAGYEYPYILQVSPTSLRLLDGPKLLEFIQVTLEWRIHLASAADPFVLLCTEDDELFLVRLRDPHEVEMVLSTVRAPSKKPWFLDLRSTPDTFETGLFGASNPNSSTPHLEIFRPKVRQVSAKLYFSDYI</sequence>
<reference evidence="5" key="1">
    <citation type="submission" date="2016-06" db="UniProtKB">
        <authorList>
            <consortium name="WormBaseParasite"/>
        </authorList>
    </citation>
    <scope>IDENTIFICATION</scope>
</reference>
<protein>
    <submittedName>
        <fullName evidence="5">Ras-associating domain-containing protein</fullName>
    </submittedName>
</protein>
<evidence type="ECO:0000259" key="2">
    <source>
        <dbReference type="Pfam" id="PF23726"/>
    </source>
</evidence>
<dbReference type="OrthoDB" id="6109at2759"/>
<keyword evidence="4" id="KW-1185">Reference proteome</keyword>
<evidence type="ECO:0000313" key="3">
    <source>
        <dbReference type="EMBL" id="VDP92752.1"/>
    </source>
</evidence>
<name>A0A183B8E5_9TREM</name>
<dbReference type="Proteomes" id="UP000272942">
    <property type="component" value="Unassembled WGS sequence"/>
</dbReference>
<dbReference type="AlphaFoldDB" id="A0A183B8E5"/>
<evidence type="ECO:0000313" key="5">
    <source>
        <dbReference type="WBParaSite" id="ECPE_0001552001-mRNA-1"/>
    </source>
</evidence>
<reference evidence="3 4" key="2">
    <citation type="submission" date="2018-11" db="EMBL/GenBank/DDBJ databases">
        <authorList>
            <consortium name="Pathogen Informatics"/>
        </authorList>
    </citation>
    <scope>NUCLEOTIDE SEQUENCE [LARGE SCALE GENOMIC DNA]</scope>
    <source>
        <strain evidence="3 4">Egypt</strain>
    </source>
</reference>
<feature type="region of interest" description="Disordered" evidence="1">
    <location>
        <begin position="81"/>
        <end position="105"/>
    </location>
</feature>
<gene>
    <name evidence="3" type="ORF">ECPE_LOCUS15480</name>
</gene>
<dbReference type="Pfam" id="PF23726">
    <property type="entry name" value="Beta-prop_RSE1_2nd"/>
    <property type="match status" value="1"/>
</dbReference>
<dbReference type="InterPro" id="IPR058543">
    <property type="entry name" value="Beta-prop_RSE1/DDB1/CPSF1_2nd"/>
</dbReference>
<feature type="domain" description="RSE1/DDB1/CPSF1 second beta-propeller" evidence="2">
    <location>
        <begin position="22"/>
        <end position="69"/>
    </location>
</feature>
<dbReference type="WBParaSite" id="ECPE_0001552001-mRNA-1">
    <property type="protein sequence ID" value="ECPE_0001552001-mRNA-1"/>
    <property type="gene ID" value="ECPE_0001552001"/>
</dbReference>
<evidence type="ECO:0000256" key="1">
    <source>
        <dbReference type="SAM" id="MobiDB-lite"/>
    </source>
</evidence>
<proteinExistence type="predicted"/>
<dbReference type="Gene3D" id="2.130.10.10">
    <property type="entry name" value="YVTN repeat-like/Quinoprotein amine dehydrogenase"/>
    <property type="match status" value="1"/>
</dbReference>
<dbReference type="InterPro" id="IPR015943">
    <property type="entry name" value="WD40/YVTN_repeat-like_dom_sf"/>
</dbReference>
<feature type="region of interest" description="Disordered" evidence="1">
    <location>
        <begin position="1"/>
        <end position="21"/>
    </location>
</feature>
<accession>A0A183B8E5</accession>
<evidence type="ECO:0000313" key="4">
    <source>
        <dbReference type="Proteomes" id="UP000272942"/>
    </source>
</evidence>